<accession>A0A9K3K878</accession>
<reference evidence="2" key="2">
    <citation type="submission" date="2021-04" db="EMBL/GenBank/DDBJ databases">
        <authorList>
            <person name="Podell S."/>
        </authorList>
    </citation>
    <scope>NUCLEOTIDE SEQUENCE</scope>
    <source>
        <strain evidence="2">Hildebrandi</strain>
    </source>
</reference>
<dbReference type="PANTHER" id="PTHR24111">
    <property type="entry name" value="LEUCINE-RICH REPEAT-CONTAINING PROTEIN 34"/>
    <property type="match status" value="1"/>
</dbReference>
<organism evidence="2 3">
    <name type="scientific">Nitzschia inconspicua</name>
    <dbReference type="NCBI Taxonomy" id="303405"/>
    <lineage>
        <taxon>Eukaryota</taxon>
        <taxon>Sar</taxon>
        <taxon>Stramenopiles</taxon>
        <taxon>Ochrophyta</taxon>
        <taxon>Bacillariophyta</taxon>
        <taxon>Bacillariophyceae</taxon>
        <taxon>Bacillariophycidae</taxon>
        <taxon>Bacillariales</taxon>
        <taxon>Bacillariaceae</taxon>
        <taxon>Nitzschia</taxon>
    </lineage>
</organism>
<dbReference type="InterPro" id="IPR052201">
    <property type="entry name" value="LRR-containing_regulator"/>
</dbReference>
<keyword evidence="3" id="KW-1185">Reference proteome</keyword>
<dbReference type="Proteomes" id="UP000693970">
    <property type="component" value="Unassembled WGS sequence"/>
</dbReference>
<proteinExistence type="predicted"/>
<evidence type="ECO:0000313" key="2">
    <source>
        <dbReference type="EMBL" id="KAG7338178.1"/>
    </source>
</evidence>
<reference evidence="2" key="1">
    <citation type="journal article" date="2021" name="Sci. Rep.">
        <title>Diploid genomic architecture of Nitzschia inconspicua, an elite biomass production diatom.</title>
        <authorList>
            <person name="Oliver A."/>
            <person name="Podell S."/>
            <person name="Pinowska A."/>
            <person name="Traller J.C."/>
            <person name="Smith S.R."/>
            <person name="McClure R."/>
            <person name="Beliaev A."/>
            <person name="Bohutskyi P."/>
            <person name="Hill E.A."/>
            <person name="Rabines A."/>
            <person name="Zheng H."/>
            <person name="Allen L.Z."/>
            <person name="Kuo A."/>
            <person name="Grigoriev I.V."/>
            <person name="Allen A.E."/>
            <person name="Hazlebeck D."/>
            <person name="Allen E.E."/>
        </authorList>
    </citation>
    <scope>NUCLEOTIDE SEQUENCE</scope>
    <source>
        <strain evidence="2">Hildebrandi</strain>
    </source>
</reference>
<evidence type="ECO:0000313" key="3">
    <source>
        <dbReference type="Proteomes" id="UP000693970"/>
    </source>
</evidence>
<name>A0A9K3K878_9STRA</name>
<sequence>MCESSLTIRRRNAVDRLLKDLQDSTIEDLDLFPKYPFYLKIEPDKRELLFAALASNRSIKRIEVHFGIHDFKAEDISSFLMALRDGDGKFPLESIVLLSTKYGLSHIEVGSLPTEVNLIPFDPAPLSDSLIRFLLHQKSSVVNLSMVYPSFDDVPSQLIREFQQALAANTTLESLTLGEGFSDDISCSRVLTGLANNVKLNKFHAPAILPNSVEDIRCLNDLLARNQTLQMLRFVSFKNLLEPNLQLPSVFEAVATNRGLKELHLGLSRDNQDPFLEVEARKALTLQFCEMIANNQHLEKLFVRTSDNSFISFQENDSIIQLFRSLGRSKMLHTFSLSYEMRIQGDDRDVVDSLIQSFHQNISLRVLDLAVIGLSTVGLLKLMSYLRNDNRTLEQFTLTIEFKEKGAISDDLLWTEFVRTMETNPRLVLSDGWSDYSSASSAPHFEICKKGLYFADLNKYGRRYIMGRSRKIPKSLWPRVLARVSKTSSDVYRGQTEVCQEADRLQYFLRYAIVNDRILD</sequence>
<gene>
    <name evidence="2" type="ORF">IV203_009444</name>
</gene>
<dbReference type="EMBL" id="JAGRRH010000063">
    <property type="protein sequence ID" value="KAG7338178.1"/>
    <property type="molecule type" value="Genomic_DNA"/>
</dbReference>
<dbReference type="PANTHER" id="PTHR24111:SF0">
    <property type="entry name" value="LEUCINE-RICH REPEAT-CONTAINING PROTEIN"/>
    <property type="match status" value="1"/>
</dbReference>
<dbReference type="AlphaFoldDB" id="A0A9K3K878"/>
<protein>
    <submittedName>
        <fullName evidence="2">Uncharacterized protein</fullName>
    </submittedName>
</protein>
<comment type="caution">
    <text evidence="2">The sequence shown here is derived from an EMBL/GenBank/DDBJ whole genome shotgun (WGS) entry which is preliminary data.</text>
</comment>
<evidence type="ECO:0000256" key="1">
    <source>
        <dbReference type="ARBA" id="ARBA00022737"/>
    </source>
</evidence>
<keyword evidence="1" id="KW-0677">Repeat</keyword>